<dbReference type="PANTHER" id="PTHR47916:SF1">
    <property type="entry name" value="3-HYDROXY-5-PHOSPHONOOXYPENTANE-2,4-DIONE THIOLASE"/>
    <property type="match status" value="1"/>
</dbReference>
<evidence type="ECO:0000313" key="1">
    <source>
        <dbReference type="EMBL" id="SCM75036.1"/>
    </source>
</evidence>
<gene>
    <name evidence="1" type="ORF">KL86PLE_130448</name>
</gene>
<dbReference type="RefSeq" id="WP_288199896.1">
    <property type="nucleotide sequence ID" value="NZ_LT608334.1"/>
</dbReference>
<dbReference type="InterPro" id="IPR002915">
    <property type="entry name" value="DeoC/FbaB/LacD_aldolase"/>
</dbReference>
<organism evidence="1">
    <name type="scientific">uncultured Pleomorphomonas sp</name>
    <dbReference type="NCBI Taxonomy" id="442121"/>
    <lineage>
        <taxon>Bacteria</taxon>
        <taxon>Pseudomonadati</taxon>
        <taxon>Pseudomonadota</taxon>
        <taxon>Alphaproteobacteria</taxon>
        <taxon>Hyphomicrobiales</taxon>
        <taxon>Pleomorphomonadaceae</taxon>
        <taxon>Pleomorphomonas</taxon>
        <taxon>environmental samples</taxon>
    </lineage>
</organism>
<proteinExistence type="predicted"/>
<dbReference type="SMART" id="SM01133">
    <property type="entry name" value="DeoC"/>
    <property type="match status" value="1"/>
</dbReference>
<dbReference type="InterPro" id="IPR041720">
    <property type="entry name" value="FbaB-like"/>
</dbReference>
<accession>A0A212LBV7</accession>
<dbReference type="EMBL" id="FMJD01000005">
    <property type="protein sequence ID" value="SCM75036.1"/>
    <property type="molecule type" value="Genomic_DNA"/>
</dbReference>
<dbReference type="Pfam" id="PF01791">
    <property type="entry name" value="DeoC"/>
    <property type="match status" value="1"/>
</dbReference>
<dbReference type="InterPro" id="IPR050456">
    <property type="entry name" value="DeoC/FbaB_aldolase"/>
</dbReference>
<dbReference type="InterPro" id="IPR013785">
    <property type="entry name" value="Aldolase_TIM"/>
</dbReference>
<dbReference type="SUPFAM" id="SSF51569">
    <property type="entry name" value="Aldolase"/>
    <property type="match status" value="1"/>
</dbReference>
<dbReference type="PIRSF" id="PIRSF038992">
    <property type="entry name" value="Aldolase_Ia"/>
    <property type="match status" value="1"/>
</dbReference>
<protein>
    <submittedName>
        <fullName evidence="1">Deoxyribose-phosphate aldolase/phospho-2-dehydro-3-deoxyheptonate aldolase</fullName>
    </submittedName>
</protein>
<dbReference type="AlphaFoldDB" id="A0A212LBV7"/>
<name>A0A212LBV7_9HYPH</name>
<dbReference type="PANTHER" id="PTHR47916">
    <property type="entry name" value="FRUCTOSE-BISPHOSPHATE ALDOLASE CLASS 1"/>
    <property type="match status" value="1"/>
</dbReference>
<dbReference type="Gene3D" id="3.20.20.70">
    <property type="entry name" value="Aldolase class I"/>
    <property type="match status" value="1"/>
</dbReference>
<sequence>MAQHRLSTSYRMNRLFHEDRAALIVPVDHGVVWGRVPALEAPVDVINSYMQEDVTGFMVTTGIVRATEALLARQSQFARVLAIDAFWSTKTPDKGTGTIVARLEDAVRLGVDCVKLLLPWNVSDEEKILYCERIGNVISEAAKWEMPVMVEPVLLAAPRSPEVVRQEIEVARIAFDLGADIIKITFPGAEETARLVEELRIPIVVAGGALSGDSKSTLTDSEEVIRAGAQGLVIGRKVWQRPEAEAKETIRELARITRRHYTRHW</sequence>
<dbReference type="GO" id="GO:0004332">
    <property type="term" value="F:fructose-bisphosphate aldolase activity"/>
    <property type="evidence" value="ECO:0007669"/>
    <property type="project" value="InterPro"/>
</dbReference>
<reference evidence="1" key="1">
    <citation type="submission" date="2016-08" db="EMBL/GenBank/DDBJ databases">
        <authorList>
            <person name="Seilhamer J.J."/>
        </authorList>
    </citation>
    <scope>NUCLEOTIDE SEQUENCE</scope>
    <source>
        <strain evidence="1">86</strain>
    </source>
</reference>